<keyword evidence="2" id="KW-1185">Reference proteome</keyword>
<dbReference type="AlphaFoldDB" id="A0A177AU29"/>
<evidence type="ECO:0000313" key="2">
    <source>
        <dbReference type="Proteomes" id="UP000078046"/>
    </source>
</evidence>
<protein>
    <submittedName>
        <fullName evidence="1">Uncharacterized protein</fullName>
    </submittedName>
</protein>
<gene>
    <name evidence="1" type="ORF">A3Q56_06786</name>
</gene>
<sequence length="140" mass="16829">MNKLNTTDKKMIAKYLLRIQRLLQKNTELKIERNLKANNIRKIGTDKFEFLSKINGVTYMVVTEKSQSKKCKNVIFMEELMIYNTEFDEPTTLSDSGIYNCENNLSQYEYYLQTDRWISTFVTFMKRYHQVNIEENYTFI</sequence>
<evidence type="ECO:0000313" key="1">
    <source>
        <dbReference type="EMBL" id="OAF65506.1"/>
    </source>
</evidence>
<dbReference type="EMBL" id="LWCA01001261">
    <property type="protein sequence ID" value="OAF65506.1"/>
    <property type="molecule type" value="Genomic_DNA"/>
</dbReference>
<proteinExistence type="predicted"/>
<dbReference type="Proteomes" id="UP000078046">
    <property type="component" value="Unassembled WGS sequence"/>
</dbReference>
<comment type="caution">
    <text evidence="1">The sequence shown here is derived from an EMBL/GenBank/DDBJ whole genome shotgun (WGS) entry which is preliminary data.</text>
</comment>
<reference evidence="1 2" key="1">
    <citation type="submission" date="2016-04" db="EMBL/GenBank/DDBJ databases">
        <title>The genome of Intoshia linei affirms orthonectids as highly simplified spiralians.</title>
        <authorList>
            <person name="Mikhailov K.V."/>
            <person name="Slusarev G.S."/>
            <person name="Nikitin M.A."/>
            <person name="Logacheva M.D."/>
            <person name="Penin A."/>
            <person name="Aleoshin V."/>
            <person name="Panchin Y.V."/>
        </authorList>
    </citation>
    <scope>NUCLEOTIDE SEQUENCE [LARGE SCALE GENOMIC DNA]</scope>
    <source>
        <strain evidence="1">Intl2013</strain>
        <tissue evidence="1">Whole animal</tissue>
    </source>
</reference>
<accession>A0A177AU29</accession>
<name>A0A177AU29_9BILA</name>
<organism evidence="1 2">
    <name type="scientific">Intoshia linei</name>
    <dbReference type="NCBI Taxonomy" id="1819745"/>
    <lineage>
        <taxon>Eukaryota</taxon>
        <taxon>Metazoa</taxon>
        <taxon>Spiralia</taxon>
        <taxon>Lophotrochozoa</taxon>
        <taxon>Mesozoa</taxon>
        <taxon>Orthonectida</taxon>
        <taxon>Rhopaluridae</taxon>
        <taxon>Intoshia</taxon>
    </lineage>
</organism>